<evidence type="ECO:0000313" key="3">
    <source>
        <dbReference type="EMBL" id="KIR49522.1"/>
    </source>
</evidence>
<gene>
    <name evidence="3" type="ORF">I312_00606</name>
</gene>
<proteinExistence type="predicted"/>
<evidence type="ECO:0000256" key="2">
    <source>
        <dbReference type="SAM" id="Phobius"/>
    </source>
</evidence>
<dbReference type="AlphaFoldDB" id="A0A0D0TS74"/>
<dbReference type="OrthoDB" id="2576552at2759"/>
<dbReference type="EMBL" id="KN847974">
    <property type="protein sequence ID" value="KIR49522.1"/>
    <property type="molecule type" value="Genomic_DNA"/>
</dbReference>
<organism evidence="3">
    <name type="scientific">Cryptococcus bacillisporus CA1280</name>
    <dbReference type="NCBI Taxonomy" id="1296109"/>
    <lineage>
        <taxon>Eukaryota</taxon>
        <taxon>Fungi</taxon>
        <taxon>Dikarya</taxon>
        <taxon>Basidiomycota</taxon>
        <taxon>Agaricomycotina</taxon>
        <taxon>Tremellomycetes</taxon>
        <taxon>Tremellales</taxon>
        <taxon>Cryptococcaceae</taxon>
        <taxon>Cryptococcus</taxon>
        <taxon>Cryptococcus gattii species complex</taxon>
    </lineage>
</organism>
<name>A0A0D0TS74_CRYGA</name>
<reference evidence="3" key="1">
    <citation type="submission" date="2015-01" db="EMBL/GenBank/DDBJ databases">
        <title>The Genome Sequence of Cryptococcus gattii CA1280.</title>
        <authorList>
            <consortium name="The Broad Institute Genomics Platform"/>
            <person name="Cuomo C."/>
            <person name="Litvintseva A."/>
            <person name="Chen Y."/>
            <person name="Heitman J."/>
            <person name="Sun S."/>
            <person name="Springer D."/>
            <person name="Dromer F."/>
            <person name="Young S."/>
            <person name="Zeng Q."/>
            <person name="Gargeya S."/>
            <person name="Abouelleil A."/>
            <person name="Alvarado L."/>
            <person name="Chapman S.B."/>
            <person name="Gainer-Dewar J."/>
            <person name="Goldberg J."/>
            <person name="Griggs A."/>
            <person name="Gujja S."/>
            <person name="Hansen M."/>
            <person name="Howarth C."/>
            <person name="Imamovic A."/>
            <person name="Larimer J."/>
            <person name="Murphy C."/>
            <person name="Naylor J."/>
            <person name="Pearson M."/>
            <person name="Priest M."/>
            <person name="Roberts A."/>
            <person name="Saif S."/>
            <person name="Shea T."/>
            <person name="Sykes S."/>
            <person name="Wortman J."/>
            <person name="Nusbaum C."/>
            <person name="Birren B."/>
        </authorList>
    </citation>
    <scope>NUCLEOTIDE SEQUENCE [LARGE SCALE GENOMIC DNA]</scope>
    <source>
        <strain evidence="3">CA1280</strain>
    </source>
</reference>
<dbReference type="HOGENOM" id="CLU_1111343_0_0_1"/>
<dbReference type="PROSITE" id="PS51257">
    <property type="entry name" value="PROKAR_LIPOPROTEIN"/>
    <property type="match status" value="1"/>
</dbReference>
<evidence type="ECO:0000256" key="1">
    <source>
        <dbReference type="SAM" id="MobiDB-lite"/>
    </source>
</evidence>
<keyword evidence="2" id="KW-0472">Membrane</keyword>
<keyword evidence="2" id="KW-1133">Transmembrane helix</keyword>
<keyword evidence="2" id="KW-0812">Transmembrane</keyword>
<sequence>MASFKFISLLTTRALDSLPLPLLVIIFVACLILLHYPASPTPSLLPLYTPPPSLSSSPSLFEKGTRLSSFFFSFPPSYSGPSHYHSRRKIDHPFSFPRSLPAGSPSFPHTSPPASSSSSQLSYSHSRLPLVFSFPLGEKTTPSWININAGAGQYGQHAQLETTKPNATRGKKRHDGYGGQGRRKRGSKSLALKEWKLELGVVCEEAEAEADDVNDAEDDVDVEVKAGGGFPMETERRVIEV</sequence>
<accession>A0A0D0TS74</accession>
<protein>
    <submittedName>
        <fullName evidence="3">Uncharacterized protein</fullName>
    </submittedName>
</protein>
<feature type="transmembrane region" description="Helical" evidence="2">
    <location>
        <begin position="20"/>
        <end position="38"/>
    </location>
</feature>
<feature type="region of interest" description="Disordered" evidence="1">
    <location>
        <begin position="161"/>
        <end position="185"/>
    </location>
</feature>